<feature type="compositionally biased region" description="Polar residues" evidence="1">
    <location>
        <begin position="81"/>
        <end position="107"/>
    </location>
</feature>
<evidence type="ECO:0000313" key="2">
    <source>
        <dbReference type="EMBL" id="ORY84656.1"/>
    </source>
</evidence>
<evidence type="ECO:0000313" key="3">
    <source>
        <dbReference type="Proteomes" id="UP000193467"/>
    </source>
</evidence>
<feature type="compositionally biased region" description="Basic and acidic residues" evidence="1">
    <location>
        <begin position="67"/>
        <end position="76"/>
    </location>
</feature>
<sequence length="126" mass="13347">MTPPSPSHAAAAEVAALPTLPSYSEPSQPPPYLAQSPLPPTAPHNTPTKSIWGAATSSVSQGPTLWRAKDTKHGSAEEETTVWNGNVTEQQGGKQSIWSSKGTSQGASLWADRRRSDQTNVWGTNV</sequence>
<feature type="compositionally biased region" description="Low complexity" evidence="1">
    <location>
        <begin position="7"/>
        <end position="26"/>
    </location>
</feature>
<dbReference type="EMBL" id="MCGR01000017">
    <property type="protein sequence ID" value="ORY84656.1"/>
    <property type="molecule type" value="Genomic_DNA"/>
</dbReference>
<organism evidence="2 3">
    <name type="scientific">Leucosporidium creatinivorum</name>
    <dbReference type="NCBI Taxonomy" id="106004"/>
    <lineage>
        <taxon>Eukaryota</taxon>
        <taxon>Fungi</taxon>
        <taxon>Dikarya</taxon>
        <taxon>Basidiomycota</taxon>
        <taxon>Pucciniomycotina</taxon>
        <taxon>Microbotryomycetes</taxon>
        <taxon>Leucosporidiales</taxon>
        <taxon>Leucosporidium</taxon>
    </lineage>
</organism>
<name>A0A1Y2FN64_9BASI</name>
<dbReference type="AlphaFoldDB" id="A0A1Y2FN64"/>
<comment type="caution">
    <text evidence="2">The sequence shown here is derived from an EMBL/GenBank/DDBJ whole genome shotgun (WGS) entry which is preliminary data.</text>
</comment>
<evidence type="ECO:0000256" key="1">
    <source>
        <dbReference type="SAM" id="MobiDB-lite"/>
    </source>
</evidence>
<protein>
    <submittedName>
        <fullName evidence="2">Uncharacterized protein</fullName>
    </submittedName>
</protein>
<gene>
    <name evidence="2" type="ORF">BCR35DRAFT_302962</name>
</gene>
<dbReference type="Proteomes" id="UP000193467">
    <property type="component" value="Unassembled WGS sequence"/>
</dbReference>
<feature type="compositionally biased region" description="Polar residues" evidence="1">
    <location>
        <begin position="43"/>
        <end position="63"/>
    </location>
</feature>
<feature type="region of interest" description="Disordered" evidence="1">
    <location>
        <begin position="1"/>
        <end position="126"/>
    </location>
</feature>
<reference evidence="2 3" key="1">
    <citation type="submission" date="2016-07" db="EMBL/GenBank/DDBJ databases">
        <title>Pervasive Adenine N6-methylation of Active Genes in Fungi.</title>
        <authorList>
            <consortium name="DOE Joint Genome Institute"/>
            <person name="Mondo S.J."/>
            <person name="Dannebaum R.O."/>
            <person name="Kuo R.C."/>
            <person name="Labutti K."/>
            <person name="Haridas S."/>
            <person name="Kuo A."/>
            <person name="Salamov A."/>
            <person name="Ahrendt S.R."/>
            <person name="Lipzen A."/>
            <person name="Sullivan W."/>
            <person name="Andreopoulos W.B."/>
            <person name="Clum A."/>
            <person name="Lindquist E."/>
            <person name="Daum C."/>
            <person name="Ramamoorthy G.K."/>
            <person name="Gryganskyi A."/>
            <person name="Culley D."/>
            <person name="Magnuson J.K."/>
            <person name="James T.Y."/>
            <person name="O'Malley M.A."/>
            <person name="Stajich J.E."/>
            <person name="Spatafora J.W."/>
            <person name="Visel A."/>
            <person name="Grigoriev I.V."/>
        </authorList>
    </citation>
    <scope>NUCLEOTIDE SEQUENCE [LARGE SCALE GENOMIC DNA]</scope>
    <source>
        <strain evidence="2 3">62-1032</strain>
    </source>
</reference>
<feature type="compositionally biased region" description="Pro residues" evidence="1">
    <location>
        <begin position="27"/>
        <end position="42"/>
    </location>
</feature>
<accession>A0A1Y2FN64</accession>
<keyword evidence="3" id="KW-1185">Reference proteome</keyword>
<proteinExistence type="predicted"/>
<dbReference type="InParanoid" id="A0A1Y2FN64"/>